<dbReference type="CDD" id="cd09633">
    <property type="entry name" value="Deltex_C"/>
    <property type="match status" value="1"/>
</dbReference>
<keyword evidence="6" id="KW-0677">Repeat</keyword>
<keyword evidence="5 11" id="KW-0479">Metal-binding</keyword>
<keyword evidence="9" id="KW-0914">Notch signaling pathway</keyword>
<feature type="domain" description="WWE" evidence="14">
    <location>
        <begin position="110"/>
        <end position="192"/>
    </location>
</feature>
<dbReference type="AlphaFoldDB" id="A0AAD9KPW3"/>
<dbReference type="InterPro" id="IPR039398">
    <property type="entry name" value="Deltex_fam"/>
</dbReference>
<dbReference type="FunFam" id="3.30.390.130:FF:000001">
    <property type="entry name" value="Probable E3 ubiquitin-protein ligase DTX3"/>
    <property type="match status" value="1"/>
</dbReference>
<feature type="region of interest" description="Disordered" evidence="12">
    <location>
        <begin position="224"/>
        <end position="255"/>
    </location>
</feature>
<evidence type="ECO:0000256" key="6">
    <source>
        <dbReference type="ARBA" id="ARBA00022737"/>
    </source>
</evidence>
<dbReference type="InterPro" id="IPR037197">
    <property type="entry name" value="WWE_dom_sf"/>
</dbReference>
<dbReference type="PANTHER" id="PTHR12622">
    <property type="entry name" value="DELTEX-RELATED"/>
    <property type="match status" value="1"/>
</dbReference>
<accession>A0AAD9KPW3</accession>
<feature type="compositionally biased region" description="Polar residues" evidence="12">
    <location>
        <begin position="224"/>
        <end position="241"/>
    </location>
</feature>
<dbReference type="GO" id="GO:0007219">
    <property type="term" value="P:Notch signaling pathway"/>
    <property type="evidence" value="ECO:0007669"/>
    <property type="project" value="UniProtKB-KW"/>
</dbReference>
<feature type="region of interest" description="Disordered" evidence="12">
    <location>
        <begin position="487"/>
        <end position="512"/>
    </location>
</feature>
<dbReference type="GO" id="GO:0008270">
    <property type="term" value="F:zinc ion binding"/>
    <property type="evidence" value="ECO:0007669"/>
    <property type="project" value="UniProtKB-KW"/>
</dbReference>
<feature type="compositionally biased region" description="Low complexity" evidence="12">
    <location>
        <begin position="242"/>
        <end position="255"/>
    </location>
</feature>
<evidence type="ECO:0000256" key="1">
    <source>
        <dbReference type="ARBA" id="ARBA00000900"/>
    </source>
</evidence>
<dbReference type="InterPro" id="IPR039396">
    <property type="entry name" value="Deltex_C"/>
</dbReference>
<dbReference type="EMBL" id="JAODUO010000735">
    <property type="protein sequence ID" value="KAK2175351.1"/>
    <property type="molecule type" value="Genomic_DNA"/>
</dbReference>
<reference evidence="15" key="1">
    <citation type="journal article" date="2023" name="Mol. Biol. Evol.">
        <title>Third-Generation Sequencing Reveals the Adaptive Role of the Epigenome in Three Deep-Sea Polychaetes.</title>
        <authorList>
            <person name="Perez M."/>
            <person name="Aroh O."/>
            <person name="Sun Y."/>
            <person name="Lan Y."/>
            <person name="Juniper S.K."/>
            <person name="Young C.R."/>
            <person name="Angers B."/>
            <person name="Qian P.Y."/>
        </authorList>
    </citation>
    <scope>NUCLEOTIDE SEQUENCE</scope>
    <source>
        <strain evidence="15">R07B-5</strain>
    </source>
</reference>
<dbReference type="Proteomes" id="UP001209878">
    <property type="component" value="Unassembled WGS sequence"/>
</dbReference>
<dbReference type="SMART" id="SM00678">
    <property type="entry name" value="WWE"/>
    <property type="match status" value="2"/>
</dbReference>
<evidence type="ECO:0000256" key="4">
    <source>
        <dbReference type="ARBA" id="ARBA00022679"/>
    </source>
</evidence>
<dbReference type="Pfam" id="PF18102">
    <property type="entry name" value="DTC"/>
    <property type="match status" value="1"/>
</dbReference>
<dbReference type="PROSITE" id="PS50918">
    <property type="entry name" value="WWE"/>
    <property type="match status" value="2"/>
</dbReference>
<evidence type="ECO:0000256" key="7">
    <source>
        <dbReference type="ARBA" id="ARBA00022771"/>
    </source>
</evidence>
<name>A0AAD9KPW3_RIDPI</name>
<evidence type="ECO:0000313" key="16">
    <source>
        <dbReference type="Proteomes" id="UP001209878"/>
    </source>
</evidence>
<dbReference type="InterPro" id="IPR013083">
    <property type="entry name" value="Znf_RING/FYVE/PHD"/>
</dbReference>
<dbReference type="SUPFAM" id="SSF57850">
    <property type="entry name" value="RING/U-box"/>
    <property type="match status" value="1"/>
</dbReference>
<dbReference type="Pfam" id="PF02825">
    <property type="entry name" value="WWE"/>
    <property type="match status" value="2"/>
</dbReference>
<protein>
    <recommendedName>
        <fullName evidence="11">E3 ubiquitin-protein ligase</fullName>
        <ecNumber evidence="11">2.3.2.27</ecNumber>
    </recommendedName>
</protein>
<gene>
    <name evidence="15" type="ORF">NP493_735g02020</name>
</gene>
<dbReference type="SUPFAM" id="SSF117839">
    <property type="entry name" value="WWE domain"/>
    <property type="match status" value="2"/>
</dbReference>
<evidence type="ECO:0000259" key="14">
    <source>
        <dbReference type="PROSITE" id="PS50918"/>
    </source>
</evidence>
<dbReference type="InterPro" id="IPR001841">
    <property type="entry name" value="Znf_RING"/>
</dbReference>
<comment type="caution">
    <text evidence="15">The sequence shown here is derived from an EMBL/GenBank/DDBJ whole genome shotgun (WGS) entry which is preliminary data.</text>
</comment>
<evidence type="ECO:0000256" key="10">
    <source>
        <dbReference type="PROSITE-ProRule" id="PRU00175"/>
    </source>
</evidence>
<evidence type="ECO:0000256" key="3">
    <source>
        <dbReference type="ARBA" id="ARBA00009413"/>
    </source>
</evidence>
<feature type="domain" description="WWE" evidence="14">
    <location>
        <begin position="1"/>
        <end position="71"/>
    </location>
</feature>
<dbReference type="Gene3D" id="3.30.390.130">
    <property type="match status" value="1"/>
</dbReference>
<evidence type="ECO:0000313" key="15">
    <source>
        <dbReference type="EMBL" id="KAK2175351.1"/>
    </source>
</evidence>
<dbReference type="InterPro" id="IPR018123">
    <property type="entry name" value="WWE-dom_subgr"/>
</dbReference>
<evidence type="ECO:0000256" key="8">
    <source>
        <dbReference type="ARBA" id="ARBA00022833"/>
    </source>
</evidence>
<keyword evidence="4 11" id="KW-0808">Transferase</keyword>
<dbReference type="InterPro" id="IPR004170">
    <property type="entry name" value="WWE_dom"/>
</dbReference>
<keyword evidence="8 11" id="KW-0862">Zinc</keyword>
<proteinExistence type="inferred from homology"/>
<comment type="pathway">
    <text evidence="2 11">Protein modification; protein ubiquitination.</text>
</comment>
<dbReference type="EC" id="2.3.2.27" evidence="11"/>
<sequence length="512" mass="57225">MNGVIVWEFDENGRWIPYDPTVTKYIEQHYHANFVSNRRTSASGSGVGIHAVNGTRVPPALQVAGASPVSTKLDLEPIDHMLGDYYVDLSTNEQIQKTRGQYGTRIPIRRYKYPNNHPLAKGTLWQWEEDHTNTWKAYDMETAQILEDAYYGCVPSVRLLNKCRLNRMPYDIDFKKMEQININTGFVRSVRRNELGQTPTDYSSGKLSKTKASSAAAVVLPSSMTSTGHKSGMSTEYNSPMNTHSSTKNSTSSNSPGYNVHYNTISDCNIHKILQKYSNIVDKIPADEECCICCEKLSAPSGYTDSDPSAIVIELKKCKHQFHQACLCAMYETGVKDCSMQCPICKTIYGQKMGCCPDGQMDVQKMSQSLPGHPKCGTIVIVYNFRPGIQDDRHPNPGQPYYAKGFPRQCFLPDNKDGKKILRLLRKAWDRKLTFTIGTSVTTGHPDTVVWNEIHHKTEFGSNSTGHGYPDPNYVDNVLAELASQGITEESDDDDGDPGQAAAHSELGHRLW</sequence>
<keyword evidence="11" id="KW-0963">Cytoplasm</keyword>
<evidence type="ECO:0000256" key="11">
    <source>
        <dbReference type="RuleBase" id="RU367105"/>
    </source>
</evidence>
<organism evidence="15 16">
    <name type="scientific">Ridgeia piscesae</name>
    <name type="common">Tubeworm</name>
    <dbReference type="NCBI Taxonomy" id="27915"/>
    <lineage>
        <taxon>Eukaryota</taxon>
        <taxon>Metazoa</taxon>
        <taxon>Spiralia</taxon>
        <taxon>Lophotrochozoa</taxon>
        <taxon>Annelida</taxon>
        <taxon>Polychaeta</taxon>
        <taxon>Sedentaria</taxon>
        <taxon>Canalipalpata</taxon>
        <taxon>Sabellida</taxon>
        <taxon>Siboglinidae</taxon>
        <taxon>Ridgeia</taxon>
    </lineage>
</organism>
<dbReference type="GO" id="GO:0016567">
    <property type="term" value="P:protein ubiquitination"/>
    <property type="evidence" value="ECO:0007669"/>
    <property type="project" value="UniProtKB-UniRule"/>
</dbReference>
<evidence type="ECO:0000256" key="5">
    <source>
        <dbReference type="ARBA" id="ARBA00022723"/>
    </source>
</evidence>
<evidence type="ECO:0000259" key="13">
    <source>
        <dbReference type="PROSITE" id="PS50089"/>
    </source>
</evidence>
<comment type="subcellular location">
    <subcellularLocation>
        <location evidence="11">Cytoplasm</location>
    </subcellularLocation>
</comment>
<dbReference type="Gene3D" id="3.30.720.50">
    <property type="match status" value="2"/>
</dbReference>
<comment type="catalytic activity">
    <reaction evidence="1 11">
        <text>S-ubiquitinyl-[E2 ubiquitin-conjugating enzyme]-L-cysteine + [acceptor protein]-L-lysine = [E2 ubiquitin-conjugating enzyme]-L-cysteine + N(6)-ubiquitinyl-[acceptor protein]-L-lysine.</text>
        <dbReference type="EC" id="2.3.2.27"/>
    </reaction>
</comment>
<evidence type="ECO:0000256" key="12">
    <source>
        <dbReference type="SAM" id="MobiDB-lite"/>
    </source>
</evidence>
<comment type="similarity">
    <text evidence="3 11">Belongs to the Deltex family.</text>
</comment>
<dbReference type="InterPro" id="IPR039399">
    <property type="entry name" value="Deltex_C_sf"/>
</dbReference>
<dbReference type="Gene3D" id="3.30.40.10">
    <property type="entry name" value="Zinc/RING finger domain, C3HC4 (zinc finger)"/>
    <property type="match status" value="1"/>
</dbReference>
<feature type="domain" description="RING-type" evidence="13">
    <location>
        <begin position="290"/>
        <end position="346"/>
    </location>
</feature>
<keyword evidence="7 10" id="KW-0863">Zinc-finger</keyword>
<dbReference type="GO" id="GO:0061630">
    <property type="term" value="F:ubiquitin protein ligase activity"/>
    <property type="evidence" value="ECO:0007669"/>
    <property type="project" value="UniProtKB-UniRule"/>
</dbReference>
<evidence type="ECO:0000256" key="9">
    <source>
        <dbReference type="ARBA" id="ARBA00022976"/>
    </source>
</evidence>
<dbReference type="PROSITE" id="PS50089">
    <property type="entry name" value="ZF_RING_2"/>
    <property type="match status" value="1"/>
</dbReference>
<evidence type="ECO:0000256" key="2">
    <source>
        <dbReference type="ARBA" id="ARBA00004906"/>
    </source>
</evidence>
<dbReference type="GO" id="GO:0005737">
    <property type="term" value="C:cytoplasm"/>
    <property type="evidence" value="ECO:0007669"/>
    <property type="project" value="UniProtKB-SubCell"/>
</dbReference>
<dbReference type="SMART" id="SM00184">
    <property type="entry name" value="RING"/>
    <property type="match status" value="1"/>
</dbReference>
<keyword evidence="16" id="KW-1185">Reference proteome</keyword>